<comment type="caution">
    <text evidence="2">The sequence shown here is derived from an EMBL/GenBank/DDBJ whole genome shotgun (WGS) entry which is preliminary data.</text>
</comment>
<evidence type="ECO:0000313" key="3">
    <source>
        <dbReference type="Proteomes" id="UP000034137"/>
    </source>
</evidence>
<gene>
    <name evidence="2" type="ORF">UT64_C0070G0007</name>
</gene>
<sequence>MSIKNNKRGFSLLELITAFSILGLVTIALLQAFPFGLAANREAENNSVASYLAQQKIEDLGSVAYSDLNVGVIEPKNSIPNYPGFQRQSVVSYVDGNLNEIVSDLDLKKISTTVYYTSPQSQTEKIFNLTTLVSKK</sequence>
<evidence type="ECO:0000313" key="2">
    <source>
        <dbReference type="EMBL" id="KKR31179.1"/>
    </source>
</evidence>
<dbReference type="EMBL" id="LBXO01000070">
    <property type="protein sequence ID" value="KKR31179.1"/>
    <property type="molecule type" value="Genomic_DNA"/>
</dbReference>
<proteinExistence type="predicted"/>
<keyword evidence="1" id="KW-1133">Transmembrane helix</keyword>
<dbReference type="AlphaFoldDB" id="A0A0G0PSP4"/>
<dbReference type="Proteomes" id="UP000034137">
    <property type="component" value="Unassembled WGS sequence"/>
</dbReference>
<name>A0A0G0PSP4_9BACT</name>
<evidence type="ECO:0008006" key="4">
    <source>
        <dbReference type="Google" id="ProtNLM"/>
    </source>
</evidence>
<accession>A0A0G0PSP4</accession>
<dbReference type="InterPro" id="IPR012902">
    <property type="entry name" value="N_methyl_site"/>
</dbReference>
<dbReference type="PROSITE" id="PS00409">
    <property type="entry name" value="PROKAR_NTER_METHYL"/>
    <property type="match status" value="1"/>
</dbReference>
<dbReference type="NCBIfam" id="TIGR02532">
    <property type="entry name" value="IV_pilin_GFxxxE"/>
    <property type="match status" value="1"/>
</dbReference>
<keyword evidence="1" id="KW-0812">Transmembrane</keyword>
<reference evidence="2 3" key="1">
    <citation type="journal article" date="2015" name="Nature">
        <title>rRNA introns, odd ribosomes, and small enigmatic genomes across a large radiation of phyla.</title>
        <authorList>
            <person name="Brown C.T."/>
            <person name="Hug L.A."/>
            <person name="Thomas B.C."/>
            <person name="Sharon I."/>
            <person name="Castelle C.J."/>
            <person name="Singh A."/>
            <person name="Wilkins M.J."/>
            <person name="Williams K.H."/>
            <person name="Banfield J.F."/>
        </authorList>
    </citation>
    <scope>NUCLEOTIDE SEQUENCE [LARGE SCALE GENOMIC DNA]</scope>
</reference>
<organism evidence="2 3">
    <name type="scientific">Candidatus Falkowbacteria bacterium GW2011_GWF2_39_8</name>
    <dbReference type="NCBI Taxonomy" id="1618642"/>
    <lineage>
        <taxon>Bacteria</taxon>
        <taxon>Candidatus Falkowiibacteriota</taxon>
    </lineage>
</organism>
<dbReference type="Pfam" id="PF07963">
    <property type="entry name" value="N_methyl"/>
    <property type="match status" value="1"/>
</dbReference>
<evidence type="ECO:0000256" key="1">
    <source>
        <dbReference type="SAM" id="Phobius"/>
    </source>
</evidence>
<protein>
    <recommendedName>
        <fullName evidence="4">Prepilin-type N-terminal cleavage/methylation domain-containing protein</fullName>
    </recommendedName>
</protein>
<keyword evidence="1" id="KW-0472">Membrane</keyword>
<feature type="transmembrane region" description="Helical" evidence="1">
    <location>
        <begin position="12"/>
        <end position="33"/>
    </location>
</feature>